<evidence type="ECO:0000313" key="3">
    <source>
        <dbReference type="Proteomes" id="UP000075615"/>
    </source>
</evidence>
<protein>
    <recommendedName>
        <fullName evidence="4">6-bladed beta-propeller</fullName>
    </recommendedName>
</protein>
<dbReference type="RefSeq" id="WP_068410338.1">
    <property type="nucleotide sequence ID" value="NZ_LRDB01000001.1"/>
</dbReference>
<feature type="signal peptide" evidence="1">
    <location>
        <begin position="1"/>
        <end position="20"/>
    </location>
</feature>
<dbReference type="AlphaFoldDB" id="A0A150XXI6"/>
<gene>
    <name evidence="2" type="ORF">AWN68_01310</name>
</gene>
<organism evidence="2 3">
    <name type="scientific">Roseivirga echinicomitans</name>
    <dbReference type="NCBI Taxonomy" id="296218"/>
    <lineage>
        <taxon>Bacteria</taxon>
        <taxon>Pseudomonadati</taxon>
        <taxon>Bacteroidota</taxon>
        <taxon>Cytophagia</taxon>
        <taxon>Cytophagales</taxon>
        <taxon>Roseivirgaceae</taxon>
        <taxon>Roseivirga</taxon>
    </lineage>
</organism>
<evidence type="ECO:0000256" key="1">
    <source>
        <dbReference type="SAM" id="SignalP"/>
    </source>
</evidence>
<evidence type="ECO:0000313" key="2">
    <source>
        <dbReference type="EMBL" id="KYG83470.1"/>
    </source>
</evidence>
<comment type="caution">
    <text evidence="2">The sequence shown here is derived from an EMBL/GenBank/DDBJ whole genome shotgun (WGS) entry which is preliminary data.</text>
</comment>
<dbReference type="OrthoDB" id="979165at2"/>
<name>A0A150XXI6_9BACT</name>
<dbReference type="STRING" id="296218.AWN68_01310"/>
<sequence>MKANHLKPFGVVIFSLLAIASCSSNTSTESKNSNLEGNYELVKVDSLMVPVLEPLQITDFNPKTNRFLAYGTQSKACMEIDAEGNVLSSVDLTGEGPGHFGPGMSGLGYLGDNIVVEGAGAYYFLDADWNYLEKFTPGSGYIPLTYIDGKPDAVEINGVNTIIKAKSQNYFGSVKLKEDHFNTAMMLEAFNSKSQEPTELLPYPENSIYRTNELYLDNHEPKISYNQQKEELMLVLPLEPKLYKYKLINNGFELESTLDLDLRNFRTPQGIAYEDQHENPLKGFGRSNQLNYIYGMLNSSILDVNSYGEITMIGYKTGAAEPTSITDYGEATKYAMANSETRYSFFVKDKMVLETDIDLLRYVRLNESQLLVPYVNEEEELDYNKFYIYELKKVK</sequence>
<dbReference type="PROSITE" id="PS51257">
    <property type="entry name" value="PROKAR_LIPOPROTEIN"/>
    <property type="match status" value="1"/>
</dbReference>
<evidence type="ECO:0008006" key="4">
    <source>
        <dbReference type="Google" id="ProtNLM"/>
    </source>
</evidence>
<proteinExistence type="predicted"/>
<accession>A0A150XXI6</accession>
<dbReference type="Proteomes" id="UP000075615">
    <property type="component" value="Unassembled WGS sequence"/>
</dbReference>
<keyword evidence="1" id="KW-0732">Signal</keyword>
<reference evidence="2 3" key="1">
    <citation type="submission" date="2016-01" db="EMBL/GenBank/DDBJ databases">
        <title>Genome sequencing of Roseivirga echinicomitans KMM 6058.</title>
        <authorList>
            <person name="Selvaratnam C."/>
            <person name="Thevarajoo S."/>
            <person name="Goh K.M."/>
            <person name="Ee R."/>
            <person name="Chan K.-G."/>
            <person name="Chong C.S."/>
        </authorList>
    </citation>
    <scope>NUCLEOTIDE SEQUENCE [LARGE SCALE GENOMIC DNA]</scope>
    <source>
        <strain evidence="2 3">KMM 6058</strain>
    </source>
</reference>
<keyword evidence="3" id="KW-1185">Reference proteome</keyword>
<dbReference type="EMBL" id="LRDB01000001">
    <property type="protein sequence ID" value="KYG83470.1"/>
    <property type="molecule type" value="Genomic_DNA"/>
</dbReference>
<feature type="chain" id="PRO_5007575338" description="6-bladed beta-propeller" evidence="1">
    <location>
        <begin position="21"/>
        <end position="395"/>
    </location>
</feature>